<feature type="active site" description="Proton donor" evidence="11">
    <location>
        <position position="429"/>
    </location>
</feature>
<dbReference type="Gene3D" id="3.40.50.970">
    <property type="match status" value="2"/>
</dbReference>
<evidence type="ECO:0000256" key="7">
    <source>
        <dbReference type="ARBA" id="ARBA00022842"/>
    </source>
</evidence>
<feature type="binding site" evidence="12">
    <location>
        <position position="491"/>
    </location>
    <ligand>
        <name>substrate</name>
    </ligand>
</feature>
<evidence type="ECO:0000256" key="11">
    <source>
        <dbReference type="PIRSR" id="PIRSR605478-1"/>
    </source>
</evidence>
<dbReference type="InterPro" id="IPR029061">
    <property type="entry name" value="THDP-binding"/>
</dbReference>
<evidence type="ECO:0000256" key="10">
    <source>
        <dbReference type="NCBIfam" id="TIGR00232"/>
    </source>
</evidence>
<dbReference type="NCBIfam" id="TIGR00232">
    <property type="entry name" value="tktlase_bact"/>
    <property type="match status" value="1"/>
</dbReference>
<dbReference type="InterPro" id="IPR005475">
    <property type="entry name" value="Transketolase-like_Pyr-bd"/>
</dbReference>
<dbReference type="InterPro" id="IPR005478">
    <property type="entry name" value="Transketolase_bac-like"/>
</dbReference>
<dbReference type="PROSITE" id="PS00802">
    <property type="entry name" value="TRANSKETOLASE_2"/>
    <property type="match status" value="1"/>
</dbReference>
<dbReference type="InterPro" id="IPR005474">
    <property type="entry name" value="Transketolase_N"/>
</dbReference>
<dbReference type="PANTHER" id="PTHR43522">
    <property type="entry name" value="TRANSKETOLASE"/>
    <property type="match status" value="1"/>
</dbReference>
<evidence type="ECO:0000256" key="4">
    <source>
        <dbReference type="ARBA" id="ARBA00016662"/>
    </source>
</evidence>
<dbReference type="InterPro" id="IPR049557">
    <property type="entry name" value="Transketolase_CS"/>
</dbReference>
<keyword evidence="6 14" id="KW-0479">Metal-binding</keyword>
<dbReference type="SUPFAM" id="SSF52922">
    <property type="entry name" value="TK C-terminal domain-like"/>
    <property type="match status" value="1"/>
</dbReference>
<feature type="domain" description="Transketolase-like pyrimidine-binding" evidence="17">
    <location>
        <begin position="372"/>
        <end position="543"/>
    </location>
</feature>
<evidence type="ECO:0000256" key="5">
    <source>
        <dbReference type="ARBA" id="ARBA00022679"/>
    </source>
</evidence>
<comment type="cofactor">
    <cofactor evidence="13">
        <name>thiamine diphosphate</name>
        <dbReference type="ChEBI" id="CHEBI:58937"/>
    </cofactor>
    <text evidence="13">Binds 1 thiamine pyrophosphate per subunit. During the reaction, the substrate forms a covalent intermediate with the cofactor.</text>
</comment>
<comment type="cofactor">
    <cofactor evidence="14">
        <name>Mg(2+)</name>
        <dbReference type="ChEBI" id="CHEBI:18420"/>
    </cofactor>
    <text evidence="14">Binds 1 Mg(2+) ion per subunit. Can also utilize other divalent metal cations, such as Ca(2+), Mn(2+) and Co(2+).</text>
</comment>
<dbReference type="CDD" id="cd02012">
    <property type="entry name" value="TPP_TK"/>
    <property type="match status" value="1"/>
</dbReference>
<protein>
    <recommendedName>
        <fullName evidence="4 10">Transketolase</fullName>
        <ecNumber evidence="3 10">2.2.1.1</ecNumber>
    </recommendedName>
</protein>
<dbReference type="PROSITE" id="PS00801">
    <property type="entry name" value="TRANSKETOLASE_1"/>
    <property type="match status" value="1"/>
</dbReference>
<dbReference type="EC" id="2.2.1.1" evidence="3 10"/>
<feature type="site" description="Important for catalytic activity" evidence="15">
    <location>
        <position position="280"/>
    </location>
</feature>
<dbReference type="InterPro" id="IPR055152">
    <property type="entry name" value="Transketolase-like_C_2"/>
</dbReference>
<dbReference type="SMART" id="SM00861">
    <property type="entry name" value="Transket_pyr"/>
    <property type="match status" value="1"/>
</dbReference>
<feature type="binding site" evidence="12">
    <location>
        <position position="280"/>
    </location>
    <ligand>
        <name>substrate</name>
    </ligand>
</feature>
<feature type="binding site" evidence="13">
    <location>
        <position position="455"/>
    </location>
    <ligand>
        <name>thiamine diphosphate</name>
        <dbReference type="ChEBI" id="CHEBI:58937"/>
    </ligand>
</feature>
<evidence type="ECO:0000313" key="18">
    <source>
        <dbReference type="EMBL" id="AIQ11767.1"/>
    </source>
</evidence>
<feature type="binding site" evidence="14">
    <location>
        <position position="201"/>
    </location>
    <ligand>
        <name>Mg(2+)</name>
        <dbReference type="ChEBI" id="CHEBI:18420"/>
    </ligand>
</feature>
<dbReference type="FunFam" id="3.40.50.970:FF:000003">
    <property type="entry name" value="Transketolase"/>
    <property type="match status" value="1"/>
</dbReference>
<dbReference type="InterPro" id="IPR033247">
    <property type="entry name" value="Transketolase_fam"/>
</dbReference>
<feature type="binding site" evidence="12">
    <location>
        <position position="42"/>
    </location>
    <ligand>
        <name>substrate</name>
    </ligand>
</feature>
<dbReference type="GO" id="GO:0005829">
    <property type="term" value="C:cytosol"/>
    <property type="evidence" value="ECO:0007669"/>
    <property type="project" value="TreeGrafter"/>
</dbReference>
<dbReference type="KEGG" id="pdu:PDUR_07325"/>
<evidence type="ECO:0000256" key="15">
    <source>
        <dbReference type="PIRSR" id="PIRSR605478-5"/>
    </source>
</evidence>
<gene>
    <name evidence="18" type="ORF">PDUR_07325</name>
</gene>
<dbReference type="PANTHER" id="PTHR43522:SF2">
    <property type="entry name" value="TRANSKETOLASE 1-RELATED"/>
    <property type="match status" value="1"/>
</dbReference>
<organism evidence="18 19">
    <name type="scientific">Paenibacillus durus</name>
    <name type="common">Paenibacillus azotofixans</name>
    <dbReference type="NCBI Taxonomy" id="44251"/>
    <lineage>
        <taxon>Bacteria</taxon>
        <taxon>Bacillati</taxon>
        <taxon>Bacillota</taxon>
        <taxon>Bacilli</taxon>
        <taxon>Bacillales</taxon>
        <taxon>Paenibacillaceae</taxon>
        <taxon>Paenibacillus</taxon>
    </lineage>
</organism>
<dbReference type="Pfam" id="PF02779">
    <property type="entry name" value="Transket_pyr"/>
    <property type="match status" value="1"/>
</dbReference>
<dbReference type="OrthoDB" id="8732661at2"/>
<dbReference type="CDD" id="cd07033">
    <property type="entry name" value="TPP_PYR_DXS_TK_like"/>
    <property type="match status" value="1"/>
</dbReference>
<reference evidence="18 19" key="1">
    <citation type="submission" date="2014-08" db="EMBL/GenBank/DDBJ databases">
        <title>Comparative genomics of the Paenibacillus odorifer group.</title>
        <authorList>
            <person name="den Bakker H.C."/>
            <person name="Tsai Y.-C."/>
            <person name="Martin N."/>
            <person name="Korlach J."/>
            <person name="Wiedmann M."/>
        </authorList>
    </citation>
    <scope>NUCLEOTIDE SEQUENCE [LARGE SCALE GENOMIC DNA]</scope>
    <source>
        <strain evidence="18 19">DSM 1735</strain>
    </source>
</reference>
<keyword evidence="19" id="KW-1185">Reference proteome</keyword>
<feature type="binding site" evidence="14">
    <location>
        <position position="171"/>
    </location>
    <ligand>
        <name>Mg(2+)</name>
        <dbReference type="ChEBI" id="CHEBI:18420"/>
    </ligand>
</feature>
<dbReference type="InterPro" id="IPR020826">
    <property type="entry name" value="Transketolase_BS"/>
</dbReference>
<dbReference type="Proteomes" id="UP000029409">
    <property type="component" value="Chromosome"/>
</dbReference>
<evidence type="ECO:0000256" key="2">
    <source>
        <dbReference type="ARBA" id="ARBA00011738"/>
    </source>
</evidence>
<feature type="binding site" evidence="12">
    <location>
        <position position="538"/>
    </location>
    <ligand>
        <name>substrate</name>
    </ligand>
</feature>
<keyword evidence="16" id="KW-0106">Calcium</keyword>
<dbReference type="eggNOG" id="COG0021">
    <property type="taxonomic scope" value="Bacteria"/>
</dbReference>
<comment type="function">
    <text evidence="16">Catalyzes the transfer of a two-carbon ketol group from a ketose donor to an aldose acceptor, via a covalent intermediate with the cofactor thiamine pyrophosphate.</text>
</comment>
<feature type="binding site" evidence="13">
    <location>
        <position position="280"/>
    </location>
    <ligand>
        <name>thiamine diphosphate</name>
        <dbReference type="ChEBI" id="CHEBI:58937"/>
    </ligand>
</feature>
<feature type="binding site" evidence="14">
    <location>
        <position position="203"/>
    </location>
    <ligand>
        <name>Mg(2+)</name>
        <dbReference type="ChEBI" id="CHEBI:18420"/>
    </ligand>
</feature>
<keyword evidence="5 16" id="KW-0808">Transferase</keyword>
<dbReference type="FunFam" id="3.40.50.970:FF:000004">
    <property type="entry name" value="Transketolase"/>
    <property type="match status" value="1"/>
</dbReference>
<keyword evidence="7 14" id="KW-0460">Magnesium</keyword>
<feature type="binding site" evidence="13">
    <location>
        <position position="172"/>
    </location>
    <ligand>
        <name>thiamine diphosphate</name>
        <dbReference type="ChEBI" id="CHEBI:58937"/>
    </ligand>
</feature>
<feature type="binding site" evidence="13">
    <location>
        <begin position="130"/>
        <end position="132"/>
    </location>
    <ligand>
        <name>thiamine diphosphate</name>
        <dbReference type="ChEBI" id="CHEBI:58937"/>
    </ligand>
</feature>
<dbReference type="SUPFAM" id="SSF52518">
    <property type="entry name" value="Thiamin diphosphate-binding fold (THDP-binding)"/>
    <property type="match status" value="2"/>
</dbReference>
<dbReference type="Gene3D" id="3.40.50.920">
    <property type="match status" value="1"/>
</dbReference>
<dbReference type="EMBL" id="CP009288">
    <property type="protein sequence ID" value="AIQ11767.1"/>
    <property type="molecule type" value="Genomic_DNA"/>
</dbReference>
<dbReference type="FunFam" id="3.40.50.920:FF:000003">
    <property type="entry name" value="Transketolase"/>
    <property type="match status" value="1"/>
</dbReference>
<name>A0A089HKY3_PAEDU</name>
<evidence type="ECO:0000256" key="3">
    <source>
        <dbReference type="ARBA" id="ARBA00013152"/>
    </source>
</evidence>
<comment type="similarity">
    <text evidence="1 16">Belongs to the transketolase family.</text>
</comment>
<evidence type="ECO:0000256" key="9">
    <source>
        <dbReference type="ARBA" id="ARBA00049473"/>
    </source>
</evidence>
<evidence type="ECO:0000256" key="16">
    <source>
        <dbReference type="RuleBase" id="RU004996"/>
    </source>
</evidence>
<accession>A0A089HKY3</accession>
<feature type="binding site" evidence="13">
    <location>
        <position position="82"/>
    </location>
    <ligand>
        <name>thiamine diphosphate</name>
        <dbReference type="ChEBI" id="CHEBI:58937"/>
    </ligand>
</feature>
<evidence type="ECO:0000256" key="12">
    <source>
        <dbReference type="PIRSR" id="PIRSR605478-2"/>
    </source>
</evidence>
<dbReference type="GO" id="GO:0006098">
    <property type="term" value="P:pentose-phosphate shunt"/>
    <property type="evidence" value="ECO:0007669"/>
    <property type="project" value="TreeGrafter"/>
</dbReference>
<evidence type="ECO:0000256" key="14">
    <source>
        <dbReference type="PIRSR" id="PIRSR605478-4"/>
    </source>
</evidence>
<feature type="binding site" evidence="12">
    <location>
        <position position="402"/>
    </location>
    <ligand>
        <name>substrate</name>
    </ligand>
</feature>
<dbReference type="AlphaFoldDB" id="A0A089HKY3"/>
<evidence type="ECO:0000256" key="8">
    <source>
        <dbReference type="ARBA" id="ARBA00023052"/>
    </source>
</evidence>
<dbReference type="Pfam" id="PF00456">
    <property type="entry name" value="Transketolase_N"/>
    <property type="match status" value="1"/>
</dbReference>
<dbReference type="STRING" id="44251.PDUR_07325"/>
<dbReference type="GO" id="GO:0046872">
    <property type="term" value="F:metal ion binding"/>
    <property type="evidence" value="ECO:0007669"/>
    <property type="project" value="UniProtKB-KW"/>
</dbReference>
<evidence type="ECO:0000313" key="19">
    <source>
        <dbReference type="Proteomes" id="UP000029409"/>
    </source>
</evidence>
<sequence>MTEQQAKEQAIHKDENSAVDNLAITTVRTLAIDAIEKAKSGHPGMPMGSAPMGYQLFAKTMNHNPEHPTWANRDRFVLSAGHGSMLLYSLLHLSGYDLPMEELKQFRQWGSLTPGHPEFGHTAGVDATTGPLGQGIAMAVGMAIAEAQLSATYNKDQYNVIDHYTYAICGDGDLMEGISSEAASLAGHLKLGKLIVLYDSNDISLDGELNLAFSENVAKRFEAYGWNVLRVEDGNDLPAIGKAIEEAQAVTDKPTLIEVKTVIGYGSPNKQGKGGHGGTHGSPLGAEEAKLTKEFYKWVYEEDFYVPEEVRALFAEVKGKGVAANQAWDEKFAAYKKAYPELAAQLETVLSGDLPEGWDAKLPLYKAEDKAVSTRVASGNALNGLAAGVPQLFGGSADLESSTMTHLNGLASFTPESYDGRNIYFGVREFGMAAAMNGIALHTGLKVFGGTFFVFTDYLRPAVRLAAIMKLPVTYVLTHDSIAVGEDGPTHEPIEQLASLRIIPGLTVIRPADANETSAAWAYAVENKENPVALVLTRQNLPILSGTVEGVRENIKRGGYVVSDAKNGKPQAQIIATGSEVQLAVKAQAALAEEGIDVRVISLPSWDLFEKQDKAYRDSVILPDVKARLAIEMAQTFGWERYVGDQGDILGITTFGASAPGDTVIKEYGFTVENVVNRVKALL</sequence>
<comment type="subunit">
    <text evidence="2 16">Homodimer.</text>
</comment>
<dbReference type="InterPro" id="IPR009014">
    <property type="entry name" value="Transketo_C/PFOR_II"/>
</dbReference>
<feature type="site" description="Important for catalytic activity" evidence="15">
    <location>
        <position position="42"/>
    </location>
</feature>
<evidence type="ECO:0000256" key="6">
    <source>
        <dbReference type="ARBA" id="ARBA00022723"/>
    </source>
</evidence>
<feature type="binding site" evidence="12">
    <location>
        <position position="375"/>
    </location>
    <ligand>
        <name>substrate</name>
    </ligand>
</feature>
<proteinExistence type="inferred from homology"/>
<dbReference type="Pfam" id="PF22613">
    <property type="entry name" value="Transketolase_C_1"/>
    <property type="match status" value="1"/>
</dbReference>
<feature type="binding site" evidence="12">
    <location>
        <position position="479"/>
    </location>
    <ligand>
        <name>substrate</name>
    </ligand>
</feature>
<feature type="binding site" evidence="12">
    <location>
        <position position="487"/>
    </location>
    <ligand>
        <name>substrate</name>
    </ligand>
</feature>
<comment type="catalytic activity">
    <reaction evidence="9 16">
        <text>D-sedoheptulose 7-phosphate + D-glyceraldehyde 3-phosphate = aldehydo-D-ribose 5-phosphate + D-xylulose 5-phosphate</text>
        <dbReference type="Rhea" id="RHEA:10508"/>
        <dbReference type="ChEBI" id="CHEBI:57483"/>
        <dbReference type="ChEBI" id="CHEBI:57737"/>
        <dbReference type="ChEBI" id="CHEBI:58273"/>
        <dbReference type="ChEBI" id="CHEBI:59776"/>
        <dbReference type="EC" id="2.2.1.1"/>
    </reaction>
</comment>
<dbReference type="RefSeq" id="WP_042205645.1">
    <property type="nucleotide sequence ID" value="NZ_CP009288.1"/>
</dbReference>
<keyword evidence="8 13" id="KW-0786">Thiamine pyrophosphate</keyword>
<evidence type="ECO:0000256" key="13">
    <source>
        <dbReference type="PIRSR" id="PIRSR605478-3"/>
    </source>
</evidence>
<feature type="binding site" evidence="13">
    <location>
        <position position="201"/>
    </location>
    <ligand>
        <name>thiamine diphosphate</name>
        <dbReference type="ChEBI" id="CHEBI:58937"/>
    </ligand>
</feature>
<evidence type="ECO:0000259" key="17">
    <source>
        <dbReference type="SMART" id="SM00861"/>
    </source>
</evidence>
<comment type="cofactor">
    <cofactor evidence="16">
        <name>Mg(2+)</name>
        <dbReference type="ChEBI" id="CHEBI:18420"/>
    </cofactor>
    <cofactor evidence="16">
        <name>Ca(2+)</name>
        <dbReference type="ChEBI" id="CHEBI:29108"/>
    </cofactor>
    <cofactor evidence="16">
        <name>Mn(2+)</name>
        <dbReference type="ChEBI" id="CHEBI:29035"/>
    </cofactor>
    <cofactor evidence="16">
        <name>Co(2+)</name>
        <dbReference type="ChEBI" id="CHEBI:48828"/>
    </cofactor>
    <text evidence="16">Binds 1 Mg(2+) ion per subunit. Can also utilize other divalent metal cations, such as Ca(2+), Mn(2+) and Co(2+).</text>
</comment>
<evidence type="ECO:0000256" key="1">
    <source>
        <dbReference type="ARBA" id="ARBA00007131"/>
    </source>
</evidence>
<dbReference type="GO" id="GO:0004802">
    <property type="term" value="F:transketolase activity"/>
    <property type="evidence" value="ECO:0007669"/>
    <property type="project" value="UniProtKB-UniRule"/>
</dbReference>